<evidence type="ECO:0000313" key="7">
    <source>
        <dbReference type="EMBL" id="RAG86810.1"/>
    </source>
</evidence>
<proteinExistence type="inferred from homology"/>
<protein>
    <recommendedName>
        <fullName evidence="9">Cell shape-determining protein MreB</fullName>
    </recommendedName>
</protein>
<keyword evidence="4" id="KW-0067">ATP-binding</keyword>
<keyword evidence="8" id="KW-1185">Reference proteome</keyword>
<dbReference type="GO" id="GO:0005524">
    <property type="term" value="F:ATP binding"/>
    <property type="evidence" value="ECO:0007669"/>
    <property type="project" value="UniProtKB-KW"/>
</dbReference>
<dbReference type="SUPFAM" id="SSF53067">
    <property type="entry name" value="Actin-like ATPase domain"/>
    <property type="match status" value="2"/>
</dbReference>
<evidence type="ECO:0000313" key="8">
    <source>
        <dbReference type="Proteomes" id="UP000248889"/>
    </source>
</evidence>
<dbReference type="PRINTS" id="PR01652">
    <property type="entry name" value="SHAPEPROTEIN"/>
</dbReference>
<accession>A0A2X0KJA7</accession>
<name>A0A2X0KJA7_9ACTN</name>
<evidence type="ECO:0000256" key="2">
    <source>
        <dbReference type="ARBA" id="ARBA00022490"/>
    </source>
</evidence>
<keyword evidence="5" id="KW-0133">Cell shape</keyword>
<evidence type="ECO:0000256" key="6">
    <source>
        <dbReference type="ARBA" id="ARBA00023458"/>
    </source>
</evidence>
<comment type="subcellular location">
    <subcellularLocation>
        <location evidence="1">Cytoplasm</location>
    </subcellularLocation>
</comment>
<sequence>MAHHGARVVLRVVMSDRRHRHGSRGVRDVSQWRGTLVRRGWMTSVAAVDLGTSRIRVWHPTRGPVLDEPSLVALDEDRGHACAIGTTAKNMIGRVPDGVSVRRAVEGGRVTDFEAARMLAQHAMDRLGLSRRARHPTVVTAVPVDCSRMQIRALEQALLQVGAAQVVVVPTPVAAVAGGALPAGDGAGGLLVDIGAGTADLAVFARGRMVDALSAPIGGDVLDQAVAAWIRREHQVAVGPRAAEQLRIDAGTGLAAATASPLQARGQHVGSGANRTVYVPAEDLRQACRPVLTQLTDAIRRLLSRCPGELRSAIALHGVMLTGGLAHSTWVREQLQAGVDVLVRVADAPDTRTAEGLAVLSRAPDRALDVAIRA</sequence>
<dbReference type="EMBL" id="QKYN01000020">
    <property type="protein sequence ID" value="RAG86810.1"/>
    <property type="molecule type" value="Genomic_DNA"/>
</dbReference>
<keyword evidence="2" id="KW-0963">Cytoplasm</keyword>
<dbReference type="GO" id="GO:0000902">
    <property type="term" value="P:cell morphogenesis"/>
    <property type="evidence" value="ECO:0007669"/>
    <property type="project" value="InterPro"/>
</dbReference>
<evidence type="ECO:0000256" key="4">
    <source>
        <dbReference type="ARBA" id="ARBA00022840"/>
    </source>
</evidence>
<dbReference type="AlphaFoldDB" id="A0A2X0KJA7"/>
<dbReference type="Gene3D" id="3.30.420.40">
    <property type="match status" value="2"/>
</dbReference>
<evidence type="ECO:0000256" key="3">
    <source>
        <dbReference type="ARBA" id="ARBA00022741"/>
    </source>
</evidence>
<organism evidence="7 8">
    <name type="scientific">Streptacidiphilus pinicola</name>
    <dbReference type="NCBI Taxonomy" id="2219663"/>
    <lineage>
        <taxon>Bacteria</taxon>
        <taxon>Bacillati</taxon>
        <taxon>Actinomycetota</taxon>
        <taxon>Actinomycetes</taxon>
        <taxon>Kitasatosporales</taxon>
        <taxon>Streptomycetaceae</taxon>
        <taxon>Streptacidiphilus</taxon>
    </lineage>
</organism>
<dbReference type="InterPro" id="IPR056546">
    <property type="entry name" value="MreB_MamK-like"/>
</dbReference>
<keyword evidence="3" id="KW-0547">Nucleotide-binding</keyword>
<dbReference type="PANTHER" id="PTHR42749">
    <property type="entry name" value="CELL SHAPE-DETERMINING PROTEIN MREB"/>
    <property type="match status" value="1"/>
</dbReference>
<gene>
    <name evidence="7" type="ORF">DN069_04550</name>
</gene>
<dbReference type="InterPro" id="IPR004753">
    <property type="entry name" value="MreB"/>
</dbReference>
<dbReference type="PANTHER" id="PTHR42749:SF1">
    <property type="entry name" value="CELL SHAPE-DETERMINING PROTEIN MREB"/>
    <property type="match status" value="1"/>
</dbReference>
<evidence type="ECO:0000256" key="5">
    <source>
        <dbReference type="ARBA" id="ARBA00022960"/>
    </source>
</evidence>
<reference evidence="7 8" key="1">
    <citation type="submission" date="2018-06" db="EMBL/GenBank/DDBJ databases">
        <title>Streptacidiphilus pinicola sp. nov., isolated from pine grove soil.</title>
        <authorList>
            <person name="Roh S.G."/>
            <person name="Park S."/>
            <person name="Kim M.-K."/>
            <person name="Yun B.-R."/>
            <person name="Park J."/>
            <person name="Kim M.J."/>
            <person name="Kim Y.S."/>
            <person name="Kim S.B."/>
        </authorList>
    </citation>
    <scope>NUCLEOTIDE SEQUENCE [LARGE SCALE GENOMIC DNA]</scope>
    <source>
        <strain evidence="7 8">MMS16-CNU450</strain>
    </source>
</reference>
<dbReference type="Proteomes" id="UP000248889">
    <property type="component" value="Unassembled WGS sequence"/>
</dbReference>
<evidence type="ECO:0008006" key="9">
    <source>
        <dbReference type="Google" id="ProtNLM"/>
    </source>
</evidence>
<dbReference type="Pfam" id="PF06723">
    <property type="entry name" value="MreB_Mbl"/>
    <property type="match status" value="1"/>
</dbReference>
<dbReference type="InterPro" id="IPR043129">
    <property type="entry name" value="ATPase_NBD"/>
</dbReference>
<comment type="similarity">
    <text evidence="6">Belongs to the FtsA/MreB family.</text>
</comment>
<evidence type="ECO:0000256" key="1">
    <source>
        <dbReference type="ARBA" id="ARBA00004496"/>
    </source>
</evidence>
<dbReference type="GO" id="GO:0005737">
    <property type="term" value="C:cytoplasm"/>
    <property type="evidence" value="ECO:0007669"/>
    <property type="project" value="UniProtKB-SubCell"/>
</dbReference>
<comment type="caution">
    <text evidence="7">The sequence shown here is derived from an EMBL/GenBank/DDBJ whole genome shotgun (WGS) entry which is preliminary data.</text>
</comment>
<dbReference type="GO" id="GO:0008360">
    <property type="term" value="P:regulation of cell shape"/>
    <property type="evidence" value="ECO:0007669"/>
    <property type="project" value="UniProtKB-KW"/>
</dbReference>